<reference evidence="1 2" key="1">
    <citation type="submission" date="2020-08" db="EMBL/GenBank/DDBJ databases">
        <title>Genomic Encyclopedia of Type Strains, Phase IV (KMG-IV): sequencing the most valuable type-strain genomes for metagenomic binning, comparative biology and taxonomic classification.</title>
        <authorList>
            <person name="Goeker M."/>
        </authorList>
    </citation>
    <scope>NUCLEOTIDE SEQUENCE [LARGE SCALE GENOMIC DNA]</scope>
    <source>
        <strain evidence="1 2">DSM 19371</strain>
    </source>
</reference>
<sequence>MNESFGIRIASDPPARLWGGFGDLEIPADIVEDAPAIYLGGGELLNAPDFEIPINGQAERIDIRLSGVSAEVLAIAIGEAASVKGAKVHFVRFYFDEDWQLEEVEYDNVFRADKLTFSSEETDEGRSRVLTLSIATEDTDRNRSPQAYWTDADQRRKSPTDAIFSHVAQIYQGVLRRFGPR</sequence>
<protein>
    <submittedName>
        <fullName evidence="1">Uncharacterized protein</fullName>
    </submittedName>
</protein>
<keyword evidence="2" id="KW-1185">Reference proteome</keyword>
<evidence type="ECO:0000313" key="2">
    <source>
        <dbReference type="Proteomes" id="UP000590524"/>
    </source>
</evidence>
<comment type="caution">
    <text evidence="1">The sequence shown here is derived from an EMBL/GenBank/DDBJ whole genome shotgun (WGS) entry which is preliminary data.</text>
</comment>
<dbReference type="EMBL" id="JACIEU010000006">
    <property type="protein sequence ID" value="MBB4148006.1"/>
    <property type="molecule type" value="Genomic_DNA"/>
</dbReference>
<organism evidence="1 2">
    <name type="scientific">Sphingobium scionense</name>
    <dbReference type="NCBI Taxonomy" id="1404341"/>
    <lineage>
        <taxon>Bacteria</taxon>
        <taxon>Pseudomonadati</taxon>
        <taxon>Pseudomonadota</taxon>
        <taxon>Alphaproteobacteria</taxon>
        <taxon>Sphingomonadales</taxon>
        <taxon>Sphingomonadaceae</taxon>
        <taxon>Sphingobium</taxon>
    </lineage>
</organism>
<evidence type="ECO:0000313" key="1">
    <source>
        <dbReference type="EMBL" id="MBB4148006.1"/>
    </source>
</evidence>
<gene>
    <name evidence="1" type="ORF">GGQ90_001784</name>
</gene>
<proteinExistence type="predicted"/>
<dbReference type="AlphaFoldDB" id="A0A7W6LPB0"/>
<name>A0A7W6LPB0_9SPHN</name>
<dbReference type="RefSeq" id="WP_069338324.1">
    <property type="nucleotide sequence ID" value="NZ_JACIEU010000006.1"/>
</dbReference>
<dbReference type="Proteomes" id="UP000590524">
    <property type="component" value="Unassembled WGS sequence"/>
</dbReference>
<accession>A0A7W6LPB0</accession>